<dbReference type="GeneID" id="84222149"/>
<comment type="function">
    <text evidence="9">Essential for tRNA splicing and maturation. Acts by directly joining spliced tRNA halves to mature-sized tRNAs. Joins RNA with 2',3'-cyclic-phosphate or 3'-phosphate ends to RNA with 5'-hydroxy ends.</text>
</comment>
<feature type="binding site" evidence="14">
    <location>
        <position position="200"/>
    </location>
    <ligand>
        <name>Mn(2+)</name>
        <dbReference type="ChEBI" id="CHEBI:29035"/>
        <label>1</label>
    </ligand>
</feature>
<dbReference type="GO" id="GO:0005525">
    <property type="term" value="F:GTP binding"/>
    <property type="evidence" value="ECO:0007669"/>
    <property type="project" value="UniProtKB-KW"/>
</dbReference>
<evidence type="ECO:0000256" key="15">
    <source>
        <dbReference type="RuleBase" id="RU371113"/>
    </source>
</evidence>
<evidence type="ECO:0000256" key="7">
    <source>
        <dbReference type="ARBA" id="ARBA00023211"/>
    </source>
</evidence>
<dbReference type="InterPro" id="IPR036025">
    <property type="entry name" value="RtcB-like_sf"/>
</dbReference>
<dbReference type="GO" id="GO:0072669">
    <property type="term" value="C:tRNA-splicing ligase complex"/>
    <property type="evidence" value="ECO:0007669"/>
    <property type="project" value="TreeGrafter"/>
</dbReference>
<feature type="active site" description="GMP-histidine intermediate" evidence="12">
    <location>
        <position position="397"/>
    </location>
</feature>
<comment type="subunit">
    <text evidence="2 15">Monomer.</text>
</comment>
<dbReference type="Pfam" id="PF01139">
    <property type="entry name" value="RtcB"/>
    <property type="match status" value="1"/>
</dbReference>
<evidence type="ECO:0000256" key="5">
    <source>
        <dbReference type="ARBA" id="ARBA00022741"/>
    </source>
</evidence>
<evidence type="ECO:0000256" key="4">
    <source>
        <dbReference type="ARBA" id="ARBA00022723"/>
    </source>
</evidence>
<accession>A0A0P9DBK3</accession>
<comment type="caution">
    <text evidence="16">The sequence shown here is derived from an EMBL/GenBank/DDBJ whole genome shotgun (WGS) entry which is preliminary data.</text>
</comment>
<evidence type="ECO:0000256" key="1">
    <source>
        <dbReference type="ARBA" id="ARBA00008071"/>
    </source>
</evidence>
<evidence type="ECO:0000313" key="19">
    <source>
        <dbReference type="Proteomes" id="UP000050515"/>
    </source>
</evidence>
<keyword evidence="4 14" id="KW-0479">Metal-binding</keyword>
<evidence type="ECO:0000256" key="13">
    <source>
        <dbReference type="PIRSR" id="PIRSR601233-2"/>
    </source>
</evidence>
<dbReference type="PATRIC" id="fig|507754.4.peg.1807"/>
<dbReference type="EMBL" id="LKBG01000241">
    <property type="protein sequence ID" value="KQB34436.1"/>
    <property type="molecule type" value="Genomic_DNA"/>
</dbReference>
<keyword evidence="7 14" id="KW-0464">Manganese</keyword>
<dbReference type="PANTHER" id="PTHR11118:SF1">
    <property type="entry name" value="RNA-SPLICING LIGASE RTCB HOMOLOG"/>
    <property type="match status" value="1"/>
</dbReference>
<comment type="cofactor">
    <cofactor evidence="14 15">
        <name>Mn(2+)</name>
        <dbReference type="ChEBI" id="CHEBI:29035"/>
    </cofactor>
    <text evidence="14 15">Binds 2 manganese ions per subunit.</text>
</comment>
<dbReference type="PANTHER" id="PTHR11118">
    <property type="entry name" value="RNA-SPLICING LIGASE RTCB HOMOLOG"/>
    <property type="match status" value="1"/>
</dbReference>
<evidence type="ECO:0000256" key="14">
    <source>
        <dbReference type="PIRSR" id="PIRSR601233-3"/>
    </source>
</evidence>
<comment type="catalytic activity">
    <reaction evidence="11">
        <text>a 3'-end 2',3'-cyclophospho-ribonucleotide-RNA + a 5'-end dephospho-ribonucleoside-RNA + GTP + H2O = a ribonucleotidyl-ribonucleotide-RNA + GMP + diphosphate + H(+)</text>
        <dbReference type="Rhea" id="RHEA:68080"/>
        <dbReference type="Rhea" id="RHEA-COMP:10464"/>
        <dbReference type="Rhea" id="RHEA-COMP:13936"/>
        <dbReference type="Rhea" id="RHEA-COMP:17355"/>
        <dbReference type="ChEBI" id="CHEBI:15377"/>
        <dbReference type="ChEBI" id="CHEBI:15378"/>
        <dbReference type="ChEBI" id="CHEBI:33019"/>
        <dbReference type="ChEBI" id="CHEBI:37565"/>
        <dbReference type="ChEBI" id="CHEBI:58115"/>
        <dbReference type="ChEBI" id="CHEBI:83064"/>
        <dbReference type="ChEBI" id="CHEBI:138284"/>
        <dbReference type="ChEBI" id="CHEBI:173118"/>
        <dbReference type="EC" id="6.5.1.8"/>
    </reaction>
</comment>
<keyword evidence="5 13" id="KW-0547">Nucleotide-binding</keyword>
<keyword evidence="3 15" id="KW-0436">Ligase</keyword>
<feature type="binding site" evidence="13">
    <location>
        <position position="378"/>
    </location>
    <ligand>
        <name>GMP</name>
        <dbReference type="ChEBI" id="CHEBI:58115"/>
    </ligand>
</feature>
<dbReference type="GO" id="GO:0046872">
    <property type="term" value="F:metal ion binding"/>
    <property type="evidence" value="ECO:0007669"/>
    <property type="project" value="UniProtKB-UniRule"/>
</dbReference>
<evidence type="ECO:0000256" key="8">
    <source>
        <dbReference type="ARBA" id="ARBA00033766"/>
    </source>
</evidence>
<dbReference type="RefSeq" id="WP_048102144.1">
    <property type="nucleotide sequence ID" value="NZ_JBBYJF010000006.1"/>
</dbReference>
<dbReference type="EC" id="6.5.1.-" evidence="15"/>
<feature type="binding site" evidence="13">
    <location>
        <begin position="324"/>
        <end position="325"/>
    </location>
    <ligand>
        <name>GMP</name>
        <dbReference type="ChEBI" id="CHEBI:58115"/>
    </ligand>
</feature>
<organism evidence="16 19">
    <name type="scientific">Acidiplasma aeolicum</name>
    <dbReference type="NCBI Taxonomy" id="507754"/>
    <lineage>
        <taxon>Archaea</taxon>
        <taxon>Methanobacteriati</taxon>
        <taxon>Thermoplasmatota</taxon>
        <taxon>Thermoplasmata</taxon>
        <taxon>Thermoplasmatales</taxon>
        <taxon>Ferroplasmaceae</taxon>
        <taxon>Acidiplasma</taxon>
    </lineage>
</organism>
<dbReference type="EMBL" id="LJCQ01000121">
    <property type="protein sequence ID" value="KPV47170.1"/>
    <property type="molecule type" value="Genomic_DNA"/>
</dbReference>
<evidence type="ECO:0000313" key="16">
    <source>
        <dbReference type="EMBL" id="KPV47170.1"/>
    </source>
</evidence>
<evidence type="ECO:0000256" key="2">
    <source>
        <dbReference type="ARBA" id="ARBA00011245"/>
    </source>
</evidence>
<evidence type="ECO:0000256" key="11">
    <source>
        <dbReference type="ARBA" id="ARBA00049514"/>
    </source>
</evidence>
<dbReference type="OrthoDB" id="9887at2157"/>
<evidence type="ECO:0000313" key="18">
    <source>
        <dbReference type="Proteomes" id="UP000050320"/>
    </source>
</evidence>
<dbReference type="GO" id="GO:0006388">
    <property type="term" value="P:tRNA splicing, via endonucleolytic cleavage and ligation"/>
    <property type="evidence" value="ECO:0007669"/>
    <property type="project" value="UniProtKB-ARBA"/>
</dbReference>
<evidence type="ECO:0000256" key="3">
    <source>
        <dbReference type="ARBA" id="ARBA00022598"/>
    </source>
</evidence>
<keyword evidence="6 13" id="KW-0342">GTP-binding</keyword>
<feature type="binding site" evidence="13">
    <location>
        <position position="473"/>
    </location>
    <ligand>
        <name>GMP</name>
        <dbReference type="ChEBI" id="CHEBI:58115"/>
    </ligand>
</feature>
<dbReference type="SUPFAM" id="SSF103365">
    <property type="entry name" value="Hypothetical protein PH1602"/>
    <property type="match status" value="1"/>
</dbReference>
<evidence type="ECO:0000256" key="6">
    <source>
        <dbReference type="ARBA" id="ARBA00023134"/>
    </source>
</evidence>
<feature type="binding site" evidence="14">
    <location>
        <position position="93"/>
    </location>
    <ligand>
        <name>Mn(2+)</name>
        <dbReference type="ChEBI" id="CHEBI:29035"/>
        <label>1</label>
    </ligand>
</feature>
<dbReference type="GO" id="GO:0003972">
    <property type="term" value="F:RNA ligase (ATP) activity"/>
    <property type="evidence" value="ECO:0007669"/>
    <property type="project" value="TreeGrafter"/>
</dbReference>
<feature type="binding site" evidence="13">
    <location>
        <begin position="371"/>
        <end position="374"/>
    </location>
    <ligand>
        <name>GMP</name>
        <dbReference type="ChEBI" id="CHEBI:58115"/>
    </ligand>
</feature>
<dbReference type="FunFam" id="3.90.1860.10:FF:000001">
    <property type="entry name" value="tRNA-splicing ligase RtcB homolog"/>
    <property type="match status" value="1"/>
</dbReference>
<evidence type="ECO:0000256" key="9">
    <source>
        <dbReference type="ARBA" id="ARBA00045316"/>
    </source>
</evidence>
<gene>
    <name evidence="15" type="primary">rtcB</name>
    <name evidence="17" type="ORF">AOG54_04945</name>
    <name evidence="16" type="ORF">SE19_02205</name>
</gene>
<comment type="similarity">
    <text evidence="1 15">Belongs to the RtcB family.</text>
</comment>
<evidence type="ECO:0000313" key="17">
    <source>
        <dbReference type="EMBL" id="KQB34436.1"/>
    </source>
</evidence>
<dbReference type="AlphaFoldDB" id="A0A0P9DBK3"/>
<sequence length="474" mass="52348">MFNLKKISEFAYELPEDQSMKVPGIIYINDTLLKNFTNDEPIKQVRNVASLPGIVKASIAMPDIHMGYGFPIGGVAAFDYDNGIVSPGGVGYDINCGVTLIKTNLKYQEVRNKIADIIENLYKSIPAGIDHKSSLRLNQQSLSNILSEGIYWALENGYATENDMLNTEESGKIECDASYVSEKAMARGINELGTLGGGNHFLEIQRVSSIMDDKTSKMFGMEPDQVTIMVHTGSRGLGHQVATDFITEILNSGEGIKNENDKQLTSVYISSKIGQRYINSMNAAANFSFVNRQIITYKIRKVFEETFKRDYESLGMDILYSLAHNMAKQEYHIIENTKRKLLVHRKGATRAFPAGVAEGKFSSTGYPVIIPGDMGTASYVLVGTQENMKNSFGSSCHGAGRVLSRKASNEKFTPESVLRELNDRGIYIRAATKKVITEESPESYKDIDEVIKVVNGANIARPVLKLTPLAVMKG</sequence>
<dbReference type="PROSITE" id="PS01288">
    <property type="entry name" value="UPF0027"/>
    <property type="match status" value="1"/>
</dbReference>
<reference evidence="16 19" key="1">
    <citation type="submission" date="2015-09" db="EMBL/GenBank/DDBJ databases">
        <title>Draft genome sequence of Acidiplasma aeolicum DSM 18409.</title>
        <authorList>
            <person name="Hemp J."/>
        </authorList>
    </citation>
    <scope>NUCLEOTIDE SEQUENCE [LARGE SCALE GENOMIC DNA]</scope>
    <source>
        <strain evidence="16 19">V</strain>
    </source>
</reference>
<dbReference type="Gene3D" id="3.90.1860.10">
    <property type="entry name" value="tRNA-splicing ligase RtcB"/>
    <property type="match status" value="1"/>
</dbReference>
<feature type="binding site" evidence="13">
    <location>
        <begin position="397"/>
        <end position="400"/>
    </location>
    <ligand>
        <name>GMP</name>
        <dbReference type="ChEBI" id="CHEBI:58115"/>
    </ligand>
</feature>
<keyword evidence="18" id="KW-1185">Reference proteome</keyword>
<dbReference type="Proteomes" id="UP000050320">
    <property type="component" value="Unassembled WGS sequence"/>
</dbReference>
<evidence type="ECO:0000256" key="10">
    <source>
        <dbReference type="ARBA" id="ARBA00047746"/>
    </source>
</evidence>
<dbReference type="GO" id="GO:0170057">
    <property type="term" value="F:RNA ligase (GTP) activity"/>
    <property type="evidence" value="ECO:0007669"/>
    <property type="project" value="UniProtKB-EC"/>
</dbReference>
<name>A0A0P9DBK3_9ARCH</name>
<reference evidence="17 18" key="2">
    <citation type="submission" date="2015-09" db="EMBL/GenBank/DDBJ databases">
        <title>Heavy metals and arsenic resistance mechanisms in polyextremophilic archaea of the family Ferroplasmaceae.</title>
        <authorList>
            <person name="Bulaev A.G."/>
            <person name="Kanygina A.V."/>
        </authorList>
    </citation>
    <scope>NUCLEOTIDE SEQUENCE [LARGE SCALE GENOMIC DNA]</scope>
    <source>
        <strain evidence="17 18">VT</strain>
    </source>
</reference>
<protein>
    <recommendedName>
        <fullName evidence="8 15">tRNA-splicing ligase RtcB</fullName>
        <ecNumber evidence="15">6.5.1.-</ecNumber>
    </recommendedName>
</protein>
<feature type="binding site" evidence="14">
    <location>
        <position position="324"/>
    </location>
    <ligand>
        <name>Mn(2+)</name>
        <dbReference type="ChEBI" id="CHEBI:29035"/>
        <label>2</label>
    </ligand>
</feature>
<proteinExistence type="inferred from homology"/>
<dbReference type="InterPro" id="IPR001233">
    <property type="entry name" value="RtcB"/>
</dbReference>
<comment type="catalytic activity">
    <reaction evidence="10">
        <text>a 3'-end 3'-phospho-ribonucleotide-RNA + a 5'-end dephospho-ribonucleoside-RNA + GTP = a ribonucleotidyl-ribonucleotide-RNA + GMP + diphosphate</text>
        <dbReference type="Rhea" id="RHEA:68076"/>
        <dbReference type="Rhea" id="RHEA-COMP:10463"/>
        <dbReference type="Rhea" id="RHEA-COMP:13936"/>
        <dbReference type="Rhea" id="RHEA-COMP:17355"/>
        <dbReference type="ChEBI" id="CHEBI:33019"/>
        <dbReference type="ChEBI" id="CHEBI:37565"/>
        <dbReference type="ChEBI" id="CHEBI:58115"/>
        <dbReference type="ChEBI" id="CHEBI:83062"/>
        <dbReference type="ChEBI" id="CHEBI:138284"/>
        <dbReference type="ChEBI" id="CHEBI:173118"/>
        <dbReference type="EC" id="6.5.1.8"/>
    </reaction>
</comment>
<feature type="binding site" evidence="13">
    <location>
        <begin position="199"/>
        <end position="203"/>
    </location>
    <ligand>
        <name>GMP</name>
        <dbReference type="ChEBI" id="CHEBI:58115"/>
    </ligand>
</feature>
<feature type="binding site" evidence="14">
    <location>
        <position position="231"/>
    </location>
    <ligand>
        <name>Mn(2+)</name>
        <dbReference type="ChEBI" id="CHEBI:29035"/>
        <label>2</label>
    </ligand>
</feature>
<dbReference type="Proteomes" id="UP000050515">
    <property type="component" value="Unassembled WGS sequence"/>
</dbReference>
<evidence type="ECO:0000256" key="12">
    <source>
        <dbReference type="PIRSR" id="PIRSR601233-1"/>
    </source>
</evidence>